<organism evidence="2 3">
    <name type="scientific">Haloarcula saliterrae</name>
    <dbReference type="NCBI Taxonomy" id="2950534"/>
    <lineage>
        <taxon>Archaea</taxon>
        <taxon>Methanobacteriati</taxon>
        <taxon>Methanobacteriota</taxon>
        <taxon>Stenosarchaea group</taxon>
        <taxon>Halobacteria</taxon>
        <taxon>Halobacteriales</taxon>
        <taxon>Haloarculaceae</taxon>
        <taxon>Haloarcula</taxon>
    </lineage>
</organism>
<gene>
    <name evidence="2" type="ORF">NDI56_18715</name>
</gene>
<feature type="region of interest" description="Disordered" evidence="1">
    <location>
        <begin position="265"/>
        <end position="295"/>
    </location>
</feature>
<keyword evidence="3" id="KW-1185">Reference proteome</keyword>
<accession>A0ABU2FHM4</accession>
<dbReference type="InterPro" id="IPR017850">
    <property type="entry name" value="Alkaline_phosphatase_core_sf"/>
</dbReference>
<sequence>MRIRQDGMTGAKRSLQPVKNKLISLGDVLTDSGRPIYEFDWDLLVILDACRLDLMREVADEYEWIEDLGSIRSVNSATAAWMRDTFVQSYREEMAETSYVCGNPFSESQLRAGDFAELAEIWQSAWVEPGTVPPEAITDETIRRMRDSDTERVIAHYMQPHCPFLDADDLSKGKELDNFGDQEWRDVWEKLSDGSLEKQEVWEGYRHNLRAGLDEVETLLNNVDADRVIVTSDHGNALGEWTVYGHPGDMPFDCLRTVPWIETDATDSKTRDPEDWTANEADAGRTEQLHALGYR</sequence>
<name>A0ABU2FHM4_9EURY</name>
<dbReference type="Gene3D" id="3.40.720.10">
    <property type="entry name" value="Alkaline Phosphatase, subunit A"/>
    <property type="match status" value="1"/>
</dbReference>
<protein>
    <submittedName>
        <fullName evidence="2">Uncharacterized protein</fullName>
    </submittedName>
</protein>
<dbReference type="SUPFAM" id="SSF53649">
    <property type="entry name" value="Alkaline phosphatase-like"/>
    <property type="match status" value="1"/>
</dbReference>
<evidence type="ECO:0000313" key="3">
    <source>
        <dbReference type="Proteomes" id="UP001259659"/>
    </source>
</evidence>
<evidence type="ECO:0000313" key="2">
    <source>
        <dbReference type="EMBL" id="MDS0261438.1"/>
    </source>
</evidence>
<comment type="caution">
    <text evidence="2">The sequence shown here is derived from an EMBL/GenBank/DDBJ whole genome shotgun (WGS) entry which is preliminary data.</text>
</comment>
<dbReference type="EMBL" id="JAMQON010000006">
    <property type="protein sequence ID" value="MDS0261438.1"/>
    <property type="molecule type" value="Genomic_DNA"/>
</dbReference>
<reference evidence="2 3" key="1">
    <citation type="submission" date="2022-06" db="EMBL/GenBank/DDBJ databases">
        <title>Haloarcula sp. a new haloarchaeum isolate from saline soil.</title>
        <authorList>
            <person name="Strakova D."/>
            <person name="Galisteo C."/>
            <person name="Sanchez-Porro C."/>
            <person name="Ventosa A."/>
        </authorList>
    </citation>
    <scope>NUCLEOTIDE SEQUENCE [LARGE SCALE GENOMIC DNA]</scope>
    <source>
        <strain evidence="2 3">S1CR25-12</strain>
    </source>
</reference>
<evidence type="ECO:0000256" key="1">
    <source>
        <dbReference type="SAM" id="MobiDB-lite"/>
    </source>
</evidence>
<dbReference type="Proteomes" id="UP001259659">
    <property type="component" value="Unassembled WGS sequence"/>
</dbReference>
<proteinExistence type="predicted"/>